<dbReference type="Gene3D" id="1.25.40.10">
    <property type="entry name" value="Tetratricopeptide repeat domain"/>
    <property type="match status" value="1"/>
</dbReference>
<dbReference type="HOGENOM" id="CLU_1286962_0_0_9"/>
<organism evidence="1 2">
    <name type="scientific">Eubacterium plexicaudatum ASF492</name>
    <dbReference type="NCBI Taxonomy" id="1235802"/>
    <lineage>
        <taxon>Bacteria</taxon>
        <taxon>Bacillati</taxon>
        <taxon>Bacillota</taxon>
        <taxon>Clostridia</taxon>
        <taxon>Eubacteriales</taxon>
        <taxon>Eubacteriaceae</taxon>
        <taxon>Eubacterium</taxon>
    </lineage>
</organism>
<comment type="caution">
    <text evidence="1">The sequence shown here is derived from an EMBL/GenBank/DDBJ whole genome shotgun (WGS) entry which is preliminary data.</text>
</comment>
<dbReference type="SUPFAM" id="SSF48452">
    <property type="entry name" value="TPR-like"/>
    <property type="match status" value="1"/>
</dbReference>
<name>N2B2U0_9FIRM</name>
<evidence type="ECO:0000313" key="1">
    <source>
        <dbReference type="EMBL" id="EMZ33028.1"/>
    </source>
</evidence>
<reference evidence="1 2" key="1">
    <citation type="journal article" date="2014" name="Genome Announc.">
        <title>Draft genome sequences of the altered schaedler flora, a defined bacterial community from gnotobiotic mice.</title>
        <authorList>
            <person name="Wannemuehler M.J."/>
            <person name="Overstreet A.M."/>
            <person name="Ward D.V."/>
            <person name="Phillips G.J."/>
        </authorList>
    </citation>
    <scope>NUCLEOTIDE SEQUENCE [LARGE SCALE GENOMIC DNA]</scope>
    <source>
        <strain evidence="1 2">ASF492</strain>
    </source>
</reference>
<dbReference type="EMBL" id="AQFT01000041">
    <property type="protein sequence ID" value="EMZ33028.1"/>
    <property type="molecule type" value="Genomic_DNA"/>
</dbReference>
<dbReference type="STRING" id="1235802.C823_01446"/>
<proteinExistence type="predicted"/>
<evidence type="ECO:0000313" key="2">
    <source>
        <dbReference type="Proteomes" id="UP000012589"/>
    </source>
</evidence>
<protein>
    <submittedName>
        <fullName evidence="1">Uncharacterized protein</fullName>
    </submittedName>
</protein>
<keyword evidence="2" id="KW-1185">Reference proteome</keyword>
<gene>
    <name evidence="1" type="ORF">C823_01446</name>
</gene>
<dbReference type="OrthoDB" id="3034964at2"/>
<dbReference type="eggNOG" id="ENOG50333Y1">
    <property type="taxonomic scope" value="Bacteria"/>
</dbReference>
<dbReference type="PATRIC" id="fig|1235802.3.peg.1537"/>
<dbReference type="InterPro" id="IPR011990">
    <property type="entry name" value="TPR-like_helical_dom_sf"/>
</dbReference>
<accession>N2B2U0</accession>
<dbReference type="Proteomes" id="UP000012589">
    <property type="component" value="Unassembled WGS sequence"/>
</dbReference>
<dbReference type="AlphaFoldDB" id="N2B2U0"/>
<sequence length="213" mass="24120">MVEKMAAAYRKAQMGIASSLAGTTGSILDETAFYDAGYMDAQVKRVQKEISSVTKELEVNIDLKDSSEYGIKKKRELMKRRERLVFRLVFLASNSFKNLDDCVKIAEGHKYSFMKCVEGLLAYDRGQKEKAFSILEKYYKEHKSVEGHFLINKVFGMLLAERGQSGKAVSFLTYALQHKPDDVECLETLRGCYQSQGDKWKAAVINEVSALLQ</sequence>